<evidence type="ECO:0000313" key="1">
    <source>
        <dbReference type="EMBL" id="WFN36371.1"/>
    </source>
</evidence>
<gene>
    <name evidence="1" type="ORF">L1994_09510</name>
</gene>
<evidence type="ECO:0000313" key="2">
    <source>
        <dbReference type="Proteomes" id="UP001218895"/>
    </source>
</evidence>
<dbReference type="RefSeq" id="WP_278099208.1">
    <property type="nucleotide sequence ID" value="NZ_CP091092.1"/>
</dbReference>
<dbReference type="AlphaFoldDB" id="A0AAF0JMF0"/>
<accession>A0AAF0JMF0</accession>
<dbReference type="GeneID" id="79950634"/>
<dbReference type="KEGG" id="manq:L1994_09510"/>
<reference evidence="1" key="1">
    <citation type="submission" date="2022-01" db="EMBL/GenBank/DDBJ databases">
        <title>Complete genome of Methanomicrobium antiquum DSM 21220.</title>
        <authorList>
            <person name="Chen S.-C."/>
            <person name="You Y.-T."/>
            <person name="Zhou Y.-Z."/>
            <person name="Lai M.-C."/>
        </authorList>
    </citation>
    <scope>NUCLEOTIDE SEQUENCE</scope>
    <source>
        <strain evidence="1">DSM 21220</strain>
    </source>
</reference>
<keyword evidence="2" id="KW-1185">Reference proteome</keyword>
<sequence length="161" mass="18814">MAFECLQCGECCSYLGQVHTLVREISEIEFLVRNEYTNEENIVKLDPDKTEWYKDKSIYDKWPEACPFLRADPKTPGRICCSVHLTRPDMCRSYGCWRILIKTPEGKIKGRIMGPHFLRTEDKDLKKLWDEKIRNIKAPTQKAFDDAAFEILKNSGYSIQD</sequence>
<dbReference type="Pfam" id="PF03692">
    <property type="entry name" value="CxxCxxCC"/>
    <property type="match status" value="1"/>
</dbReference>
<dbReference type="InterPro" id="IPR005358">
    <property type="entry name" value="Puta_zinc/iron-chelating_dom"/>
</dbReference>
<dbReference type="PANTHER" id="PTHR35866">
    <property type="entry name" value="PUTATIVE-RELATED"/>
    <property type="match status" value="1"/>
</dbReference>
<proteinExistence type="predicted"/>
<dbReference type="Proteomes" id="UP001218895">
    <property type="component" value="Chromosome"/>
</dbReference>
<dbReference type="EMBL" id="CP091092">
    <property type="protein sequence ID" value="WFN36371.1"/>
    <property type="molecule type" value="Genomic_DNA"/>
</dbReference>
<protein>
    <submittedName>
        <fullName evidence="1">YkgJ family cysteine cluster protein</fullName>
    </submittedName>
</protein>
<dbReference type="PANTHER" id="PTHR35866:SF1">
    <property type="entry name" value="YKGJ FAMILY CYSTEINE CLUSTER PROTEIN"/>
    <property type="match status" value="1"/>
</dbReference>
<name>A0AAF0JMF0_9EURY</name>
<organism evidence="1 2">
    <name type="scientific">Methanomicrobium antiquum</name>
    <dbReference type="NCBI Taxonomy" id="487686"/>
    <lineage>
        <taxon>Archaea</taxon>
        <taxon>Methanobacteriati</taxon>
        <taxon>Methanobacteriota</taxon>
        <taxon>Stenosarchaea group</taxon>
        <taxon>Methanomicrobia</taxon>
        <taxon>Methanomicrobiales</taxon>
        <taxon>Methanomicrobiaceae</taxon>
        <taxon>Methanomicrobium</taxon>
    </lineage>
</organism>